<organism evidence="3 4">
    <name type="scientific">Acrobeloides nanus</name>
    <dbReference type="NCBI Taxonomy" id="290746"/>
    <lineage>
        <taxon>Eukaryota</taxon>
        <taxon>Metazoa</taxon>
        <taxon>Ecdysozoa</taxon>
        <taxon>Nematoda</taxon>
        <taxon>Chromadorea</taxon>
        <taxon>Rhabditida</taxon>
        <taxon>Tylenchina</taxon>
        <taxon>Cephalobomorpha</taxon>
        <taxon>Cephaloboidea</taxon>
        <taxon>Cephalobidae</taxon>
        <taxon>Acrobeloides</taxon>
    </lineage>
</organism>
<keyword evidence="3" id="KW-1185">Reference proteome</keyword>
<proteinExistence type="predicted"/>
<dbReference type="Proteomes" id="UP000887540">
    <property type="component" value="Unplaced"/>
</dbReference>
<feature type="region of interest" description="Disordered" evidence="2">
    <location>
        <begin position="350"/>
        <end position="373"/>
    </location>
</feature>
<protein>
    <submittedName>
        <fullName evidence="4">Uncharacterized protein</fullName>
    </submittedName>
</protein>
<dbReference type="WBParaSite" id="ACRNAN_Path_652.g2449.t2">
    <property type="protein sequence ID" value="ACRNAN_Path_652.g2449.t2"/>
    <property type="gene ID" value="ACRNAN_Path_652.g2449"/>
</dbReference>
<feature type="coiled-coil region" evidence="1">
    <location>
        <begin position="379"/>
        <end position="413"/>
    </location>
</feature>
<dbReference type="AlphaFoldDB" id="A0A914C9H1"/>
<accession>A0A914C9H1</accession>
<evidence type="ECO:0000256" key="1">
    <source>
        <dbReference type="SAM" id="Coils"/>
    </source>
</evidence>
<feature type="compositionally biased region" description="Low complexity" evidence="2">
    <location>
        <begin position="350"/>
        <end position="364"/>
    </location>
</feature>
<name>A0A914C9H1_9BILA</name>
<evidence type="ECO:0000256" key="2">
    <source>
        <dbReference type="SAM" id="MobiDB-lite"/>
    </source>
</evidence>
<reference evidence="4" key="1">
    <citation type="submission" date="2022-11" db="UniProtKB">
        <authorList>
            <consortium name="WormBaseParasite"/>
        </authorList>
    </citation>
    <scope>IDENTIFICATION</scope>
</reference>
<evidence type="ECO:0000313" key="3">
    <source>
        <dbReference type="Proteomes" id="UP000887540"/>
    </source>
</evidence>
<sequence>MITIQGPWLDFSKLPKHIEEQVRSHLSVGNIVILIEKSCKVEILPNGGAWIPIPRDAPRADWSNPIPKLFTESNILAGAMLRHGRFYTMYELLCDGPPEDEWYEDELLYNLLLTPVWSIGTVENHVETTSRDLIIGFSKCFAGDLLKSYDETTEQEFHSKFYEKVMKNVSSTIYYDVDAESAYQVVVSNTERANVHRDIFLCAIYAFLEEYMIILSKDLNRLKADEILVYYSTLWKNLVSTLEIIVNELKERFTEEKAEQFGSLLKKGIHYWKKIWFQNEMLPRAIKQIYDNTKNGVDISKLITPEIIQSYTSYNMAPTPYDYYNFMQWHITRYAKPKMLSDIQINSSNSENDFSSSAESSNNSKVSDLTRKIKKTNRKPSKRYLLKELQKKNKELEKEIDLLSNVLDSYKIE</sequence>
<evidence type="ECO:0000313" key="4">
    <source>
        <dbReference type="WBParaSite" id="ACRNAN_Path_652.g2449.t2"/>
    </source>
</evidence>
<keyword evidence="1" id="KW-0175">Coiled coil</keyword>